<evidence type="ECO:0000256" key="2">
    <source>
        <dbReference type="SAM" id="MobiDB-lite"/>
    </source>
</evidence>
<dbReference type="SUPFAM" id="SSF48403">
    <property type="entry name" value="Ankyrin repeat"/>
    <property type="match status" value="1"/>
</dbReference>
<dbReference type="PROSITE" id="PS50088">
    <property type="entry name" value="ANK_REPEAT"/>
    <property type="match status" value="1"/>
</dbReference>
<dbReference type="KEGG" id="cdet:87949522"/>
<organism evidence="3 4">
    <name type="scientific">Colletotrichum destructivum</name>
    <dbReference type="NCBI Taxonomy" id="34406"/>
    <lineage>
        <taxon>Eukaryota</taxon>
        <taxon>Fungi</taxon>
        <taxon>Dikarya</taxon>
        <taxon>Ascomycota</taxon>
        <taxon>Pezizomycotina</taxon>
        <taxon>Sordariomycetes</taxon>
        <taxon>Hypocreomycetidae</taxon>
        <taxon>Glomerellales</taxon>
        <taxon>Glomerellaceae</taxon>
        <taxon>Colletotrichum</taxon>
        <taxon>Colletotrichum destructivum species complex</taxon>
    </lineage>
</organism>
<keyword evidence="1" id="KW-0040">ANK repeat</keyword>
<proteinExistence type="predicted"/>
<name>A0AAX4IY24_9PEZI</name>
<dbReference type="InterPro" id="IPR036770">
    <property type="entry name" value="Ankyrin_rpt-contain_sf"/>
</dbReference>
<evidence type="ECO:0000256" key="1">
    <source>
        <dbReference type="PROSITE-ProRule" id="PRU00023"/>
    </source>
</evidence>
<dbReference type="Proteomes" id="UP001322277">
    <property type="component" value="Chromosome 8"/>
</dbReference>
<dbReference type="EMBL" id="CP137312">
    <property type="protein sequence ID" value="WQF88008.1"/>
    <property type="molecule type" value="Genomic_DNA"/>
</dbReference>
<feature type="repeat" description="ANK" evidence="1">
    <location>
        <begin position="414"/>
        <end position="446"/>
    </location>
</feature>
<evidence type="ECO:0000313" key="4">
    <source>
        <dbReference type="Proteomes" id="UP001322277"/>
    </source>
</evidence>
<protein>
    <submittedName>
        <fullName evidence="3">Ankyrin repeat-containing domain superfamily</fullName>
    </submittedName>
</protein>
<feature type="region of interest" description="Disordered" evidence="2">
    <location>
        <begin position="26"/>
        <end position="60"/>
    </location>
</feature>
<dbReference type="AlphaFoldDB" id="A0AAX4IY24"/>
<keyword evidence="4" id="KW-1185">Reference proteome</keyword>
<accession>A0AAX4IY24</accession>
<dbReference type="Gene3D" id="1.25.40.20">
    <property type="entry name" value="Ankyrin repeat-containing domain"/>
    <property type="match status" value="1"/>
</dbReference>
<gene>
    <name evidence="3" type="ORF">CDEST_13022</name>
</gene>
<evidence type="ECO:0000313" key="3">
    <source>
        <dbReference type="EMBL" id="WQF88008.1"/>
    </source>
</evidence>
<feature type="compositionally biased region" description="Polar residues" evidence="2">
    <location>
        <begin position="27"/>
        <end position="44"/>
    </location>
</feature>
<reference evidence="4" key="1">
    <citation type="journal article" date="2023" name="bioRxiv">
        <title>Complete genome of the Medicago anthracnose fungus, Colletotrichum destructivum, reveals a mini-chromosome-like region within a core chromosome.</title>
        <authorList>
            <person name="Lapalu N."/>
            <person name="Simon A."/>
            <person name="Lu A."/>
            <person name="Plaumann P.-L."/>
            <person name="Amselem J."/>
            <person name="Pigne S."/>
            <person name="Auger A."/>
            <person name="Koch C."/>
            <person name="Dallery J.-F."/>
            <person name="O'Connell R.J."/>
        </authorList>
    </citation>
    <scope>NUCLEOTIDE SEQUENCE [LARGE SCALE GENOMIC DNA]</scope>
    <source>
        <strain evidence="4">CBS 520.97</strain>
    </source>
</reference>
<dbReference type="GeneID" id="87949522"/>
<sequence>MFTGVLLSGDRSDQTVLVFKLDPGPLSESSNASFPHSNESSTRNMEIYRNPEGSGSRVSLRSSRDWNHEIRNEFADAAETCFVRLATQHAAGYLSLSDYLDGVLSHLRKGAATHKWDVPPEDFSDLLELDLFAGAVKARHLDPAFVPLEEHDYAKAKLLASRSWTTSDPDEFDRLGREDQTGPSTLLPEISDLLLVICYARRHTLLFRHLIRLLPGPPDRSTFDLLNEMLLQPRTAYWTVIHQHSPKQQSNSADEITMWTDILNFGWVHDPVSSETQRFLHHGIRSQDPSVERDNSVAFGSQKLRDLHLALASRELYCDVASLGDHLANCRSLDQALDFLTVFPGNKVRPSGRDLYEWESGGLVGSIVDSSTLDGKLRTDIMRLALECIEGVDVNAPFNSNAWEDDLPGRKRTPRMTGLQVAASKGDRGLAEVLLQHGARTDVVEYITGLTAAGFARNNGHVDLAEWLDGLSPK</sequence>
<dbReference type="RefSeq" id="XP_062785229.1">
    <property type="nucleotide sequence ID" value="XM_062929178.1"/>
</dbReference>
<dbReference type="InterPro" id="IPR002110">
    <property type="entry name" value="Ankyrin_rpt"/>
</dbReference>